<proteinExistence type="predicted"/>
<comment type="caution">
    <text evidence="1">The sequence shown here is derived from an EMBL/GenBank/DDBJ whole genome shotgun (WGS) entry which is preliminary data.</text>
</comment>
<keyword evidence="2" id="KW-1185">Reference proteome</keyword>
<evidence type="ECO:0000313" key="1">
    <source>
        <dbReference type="EMBL" id="SAL29391.1"/>
    </source>
</evidence>
<dbReference type="EMBL" id="FCNZ02000005">
    <property type="protein sequence ID" value="SAL29391.1"/>
    <property type="molecule type" value="Genomic_DNA"/>
</dbReference>
<gene>
    <name evidence="1" type="ORF">AWB66_01764</name>
</gene>
<sequence>MGLTRLRAWLYFVLLVRAGRLVAYARDDLKAKH</sequence>
<dbReference type="AlphaFoldDB" id="A0A158GC25"/>
<evidence type="ECO:0000313" key="2">
    <source>
        <dbReference type="Proteomes" id="UP000054717"/>
    </source>
</evidence>
<dbReference type="Proteomes" id="UP000054717">
    <property type="component" value="Unassembled WGS sequence"/>
</dbReference>
<accession>A0A158GC25</accession>
<dbReference type="STRING" id="326475.AWB66_01764"/>
<reference evidence="1" key="1">
    <citation type="submission" date="2016-01" db="EMBL/GenBank/DDBJ databases">
        <authorList>
            <person name="Peeters Charlotte."/>
        </authorList>
    </citation>
    <scope>NUCLEOTIDE SEQUENCE</scope>
    <source>
        <strain evidence="1">LMG 22936</strain>
    </source>
</reference>
<name>A0A158GC25_9BURK</name>
<organism evidence="1 2">
    <name type="scientific">Caballeronia telluris</name>
    <dbReference type="NCBI Taxonomy" id="326475"/>
    <lineage>
        <taxon>Bacteria</taxon>
        <taxon>Pseudomonadati</taxon>
        <taxon>Pseudomonadota</taxon>
        <taxon>Betaproteobacteria</taxon>
        <taxon>Burkholderiales</taxon>
        <taxon>Burkholderiaceae</taxon>
        <taxon>Caballeronia</taxon>
    </lineage>
</organism>
<protein>
    <submittedName>
        <fullName evidence="1">Uncharacterized protein</fullName>
    </submittedName>
</protein>